<keyword evidence="7" id="KW-0479">Metal-binding</keyword>
<dbReference type="InterPro" id="IPR007281">
    <property type="entry name" value="Mre11_DNA-bd"/>
</dbReference>
<accession>B4P1G0</accession>
<comment type="cofactor">
    <cofactor evidence="1 16">
        <name>Mn(2+)</name>
        <dbReference type="ChEBI" id="CHEBI:29035"/>
    </cofactor>
</comment>
<proteinExistence type="inferred from homology"/>
<evidence type="ECO:0000256" key="3">
    <source>
        <dbReference type="ARBA" id="ARBA00004286"/>
    </source>
</evidence>
<dbReference type="GO" id="GO:0007095">
    <property type="term" value="P:mitotic G2 DNA damage checkpoint signaling"/>
    <property type="evidence" value="ECO:0007669"/>
    <property type="project" value="EnsemblMetazoa"/>
</dbReference>
<evidence type="ECO:0000256" key="9">
    <source>
        <dbReference type="ARBA" id="ARBA00022763"/>
    </source>
</evidence>
<evidence type="ECO:0000256" key="7">
    <source>
        <dbReference type="ARBA" id="ARBA00022723"/>
    </source>
</evidence>
<dbReference type="GO" id="GO:0042138">
    <property type="term" value="P:meiotic DNA double-strand break formation"/>
    <property type="evidence" value="ECO:0007669"/>
    <property type="project" value="TreeGrafter"/>
</dbReference>
<keyword evidence="15 16" id="KW-0469">Meiosis</keyword>
<evidence type="ECO:0000259" key="19">
    <source>
        <dbReference type="SMART" id="SM01347"/>
    </source>
</evidence>
<evidence type="ECO:0000256" key="15">
    <source>
        <dbReference type="ARBA" id="ARBA00023254"/>
    </source>
</evidence>
<evidence type="ECO:0000256" key="10">
    <source>
        <dbReference type="ARBA" id="ARBA00022801"/>
    </source>
</evidence>
<dbReference type="InterPro" id="IPR029052">
    <property type="entry name" value="Metallo-depent_PP-like"/>
</dbReference>
<dbReference type="GO" id="GO:0000723">
    <property type="term" value="P:telomere maintenance"/>
    <property type="evidence" value="ECO:0007669"/>
    <property type="project" value="EnsemblMetazoa"/>
</dbReference>
<dbReference type="EMBL" id="CM000157">
    <property type="protein sequence ID" value="EDW88067.2"/>
    <property type="molecule type" value="Genomic_DNA"/>
</dbReference>
<dbReference type="FunFam" id="3.60.21.10:FF:000193">
    <property type="entry name" value="Double-strand break repair protein"/>
    <property type="match status" value="1"/>
</dbReference>
<dbReference type="GO" id="GO:0030145">
    <property type="term" value="F:manganese ion binding"/>
    <property type="evidence" value="ECO:0007669"/>
    <property type="project" value="UniProtKB-UniRule"/>
</dbReference>
<name>B4P1G0_DROYA</name>
<evidence type="ECO:0000313" key="20">
    <source>
        <dbReference type="EMBL" id="EDW88067.2"/>
    </source>
</evidence>
<dbReference type="OrthoDB" id="30417at2759"/>
<dbReference type="SMART" id="SM01347">
    <property type="entry name" value="Mre11_DNA_bind"/>
    <property type="match status" value="1"/>
</dbReference>
<comment type="similarity">
    <text evidence="4 16 18">Belongs to the MRE11/RAD32 family.</text>
</comment>
<keyword evidence="21" id="KW-1185">Reference proteome</keyword>
<dbReference type="GO" id="GO:0035861">
    <property type="term" value="C:site of double-strand break"/>
    <property type="evidence" value="ECO:0007669"/>
    <property type="project" value="TreeGrafter"/>
</dbReference>
<evidence type="ECO:0000256" key="14">
    <source>
        <dbReference type="ARBA" id="ARBA00023242"/>
    </source>
</evidence>
<dbReference type="SUPFAM" id="SSF56300">
    <property type="entry name" value="Metallo-dependent phosphatases"/>
    <property type="match status" value="1"/>
</dbReference>
<evidence type="ECO:0000256" key="16">
    <source>
        <dbReference type="PIRNR" id="PIRNR000882"/>
    </source>
</evidence>
<evidence type="ECO:0000256" key="8">
    <source>
        <dbReference type="ARBA" id="ARBA00022759"/>
    </source>
</evidence>
<evidence type="ECO:0000313" key="21">
    <source>
        <dbReference type="Proteomes" id="UP000002282"/>
    </source>
</evidence>
<evidence type="ECO:0000256" key="17">
    <source>
        <dbReference type="PIRSR" id="PIRSR000882-1"/>
    </source>
</evidence>
<evidence type="ECO:0000256" key="13">
    <source>
        <dbReference type="ARBA" id="ARBA00023211"/>
    </source>
</evidence>
<evidence type="ECO:0000256" key="5">
    <source>
        <dbReference type="ARBA" id="ARBA00022454"/>
    </source>
</evidence>
<keyword evidence="6 16" id="KW-0540">Nuclease</keyword>
<dbReference type="GO" id="GO:0000724">
    <property type="term" value="P:double-strand break repair via homologous recombination"/>
    <property type="evidence" value="ECO:0007669"/>
    <property type="project" value="TreeGrafter"/>
</dbReference>
<comment type="subcellular location">
    <subcellularLocation>
        <location evidence="3">Chromosome</location>
    </subcellularLocation>
    <subcellularLocation>
        <location evidence="2 16">Nucleus</location>
    </subcellularLocation>
</comment>
<dbReference type="GO" id="GO:0000014">
    <property type="term" value="F:single-stranded DNA endodeoxyribonuclease activity"/>
    <property type="evidence" value="ECO:0007669"/>
    <property type="project" value="TreeGrafter"/>
</dbReference>
<dbReference type="Pfam" id="PF00149">
    <property type="entry name" value="Metallophos"/>
    <property type="match status" value="1"/>
</dbReference>
<dbReference type="GO" id="GO:0008296">
    <property type="term" value="F:3'-5'-DNA exonuclease activity"/>
    <property type="evidence" value="ECO:0007669"/>
    <property type="project" value="InterPro"/>
</dbReference>
<comment type="function">
    <text evidence="16">Core component of the MRN complex, which plays a central role in double-strand break (DSB) repair, DNA recombination, maintenance of telomere integrity and meiosis. The MRN complex is involved in the repair of DNA double-strand breaks (DSBs) via homologous recombination (HR), an error-free mechanism which primarily occurs during S and G2 phases. The complex (1) mediates the end resection of damaged DNA, which generates proper single-stranded DNA, a key initial steps in HR, and is (2) required for the recruitment of other repair factors and efficient activation of ATM and ATR upon DNA damage. Within the MRN complex, MRE11 possesses both single-strand endonuclease activity and double-strand-specific 3'-5' exonuclease activity. MRE11 first endonucleolytically cleaves the 5' strand at DNA DSB ends to prevent non-homologous end joining (NHEJ) and licence HR. It then generates a single-stranded DNA gap via 3' to 5' exonucleolytic degradation, which is required for single-strand invasion and recombination.</text>
</comment>
<dbReference type="Gene3D" id="3.30.110.110">
    <property type="entry name" value="Mre11, capping domain"/>
    <property type="match status" value="1"/>
</dbReference>
<dbReference type="KEGG" id="dya:Dyak_GE18523"/>
<keyword evidence="14 16" id="KW-0539">Nucleus</keyword>
<dbReference type="InterPro" id="IPR004843">
    <property type="entry name" value="Calcineurin-like_PHP"/>
</dbReference>
<protein>
    <recommendedName>
        <fullName evidence="16">Double-strand break repair protein</fullName>
    </recommendedName>
</protein>
<dbReference type="HOGENOM" id="CLU_009535_3_3_1"/>
<dbReference type="GO" id="GO:0006303">
    <property type="term" value="P:double-strand break repair via nonhomologous end joining"/>
    <property type="evidence" value="ECO:0007669"/>
    <property type="project" value="TreeGrafter"/>
</dbReference>
<dbReference type="Gene3D" id="3.60.21.10">
    <property type="match status" value="1"/>
</dbReference>
<dbReference type="Pfam" id="PF04152">
    <property type="entry name" value="Mre11_DNA_bind"/>
    <property type="match status" value="1"/>
</dbReference>
<evidence type="ECO:0000256" key="6">
    <source>
        <dbReference type="ARBA" id="ARBA00022722"/>
    </source>
</evidence>
<dbReference type="eggNOG" id="KOG2310">
    <property type="taxonomic scope" value="Eukaryota"/>
</dbReference>
<feature type="active site" description="Proton donor" evidence="17">
    <location>
        <position position="153"/>
    </location>
</feature>
<dbReference type="CDD" id="cd00840">
    <property type="entry name" value="MPP_Mre11_N"/>
    <property type="match status" value="1"/>
</dbReference>
<keyword evidence="12 16" id="KW-0234">DNA repair</keyword>
<dbReference type="SMR" id="B4P1G0"/>
<sequence length="643" mass="71688">MTFRGSCDGEIGRKILFAKLSTMDGTTTAEQDADNVIRILVATDNHLGYGEKDAVRGEDSFTAFEEILELAVSEDVDMILLGGDLFHDAVPSQNTLHKCIELLRRYTFGDRPVSLEILSDQGQCFHNAVNQSVNYEDPNLNIAIPVFSIHGNHDDPSGFGRLSSLDLLSTSGLVNYFGRWTDLTQVEISPVLMRKGVSQLALYGLSHIHDGRLARLIKDFKVKFNCPETVANDADGNESKEEEDWFHLLVVHQNRADRGPKNYLPEDLLPSFLHLVIWGHEHDCRIEPEENAKKRFYVSQPGSSVPTSLSEGEAKKKHVGLLEIYKGKFKLKPLPLETVRPFVFESVVLNDHAEELGLAEGDASTKVFKYAKERVEAMIERAAAQHTGHPKQPTLPLIRLRLLYTDESCMFNAIRFGETFSTRVANVQDVVQFSKVVKRTKTEAVNLDKEALRRALEADNATRVEELVDRYFEEAKSNKPLKLFHSKALAEMTYRLLEQRDADAAENIVKFYKEKAVDHLLEAMPNDENIEDELLSFRARHKHGDLLKMLDAQGSKVKKEEHSISELVGSAANVPIVPATGRGAARGRGTARTRAASTAATRGKAQLNVTVSSTRTSGRQQTLLSSVMGSRNTASYVISDDSD</sequence>
<dbReference type="GO" id="GO:0030870">
    <property type="term" value="C:Mre11 complex"/>
    <property type="evidence" value="ECO:0007669"/>
    <property type="project" value="UniProtKB-UniRule"/>
</dbReference>
<dbReference type="InterPro" id="IPR003701">
    <property type="entry name" value="Mre11"/>
</dbReference>
<gene>
    <name evidence="20" type="primary">Dyak\GE18523</name>
    <name evidence="20" type="synonym">dyak_GLEANR_2311</name>
    <name evidence="20" type="synonym">GE18523</name>
    <name evidence="20" type="ORF">Dyak_GE18523</name>
</gene>
<reference evidence="20 21" key="1">
    <citation type="journal article" date="2007" name="Nature">
        <title>Evolution of genes and genomes on the Drosophila phylogeny.</title>
        <authorList>
            <consortium name="Drosophila 12 Genomes Consortium"/>
            <person name="Clark A.G."/>
            <person name="Eisen M.B."/>
            <person name="Smith D.R."/>
            <person name="Bergman C.M."/>
            <person name="Oliver B."/>
            <person name="Markow T.A."/>
            <person name="Kaufman T.C."/>
            <person name="Kellis M."/>
            <person name="Gelbart W."/>
            <person name="Iyer V.N."/>
            <person name="Pollard D.A."/>
            <person name="Sackton T.B."/>
            <person name="Larracuente A.M."/>
            <person name="Singh N.D."/>
            <person name="Abad J.P."/>
            <person name="Abt D.N."/>
            <person name="Adryan B."/>
            <person name="Aguade M."/>
            <person name="Akashi H."/>
            <person name="Anderson W.W."/>
            <person name="Aquadro C.F."/>
            <person name="Ardell D.H."/>
            <person name="Arguello R."/>
            <person name="Artieri C.G."/>
            <person name="Barbash D.A."/>
            <person name="Barker D."/>
            <person name="Barsanti P."/>
            <person name="Batterham P."/>
            <person name="Batzoglou S."/>
            <person name="Begun D."/>
            <person name="Bhutkar A."/>
            <person name="Blanco E."/>
            <person name="Bosak S.A."/>
            <person name="Bradley R.K."/>
            <person name="Brand A.D."/>
            <person name="Brent M.R."/>
            <person name="Brooks A.N."/>
            <person name="Brown R.H."/>
            <person name="Butlin R.K."/>
            <person name="Caggese C."/>
            <person name="Calvi B.R."/>
            <person name="Bernardo de Carvalho A."/>
            <person name="Caspi A."/>
            <person name="Castrezana S."/>
            <person name="Celniker S.E."/>
            <person name="Chang J.L."/>
            <person name="Chapple C."/>
            <person name="Chatterji S."/>
            <person name="Chinwalla A."/>
            <person name="Civetta A."/>
            <person name="Clifton S.W."/>
            <person name="Comeron J.M."/>
            <person name="Costello J.C."/>
            <person name="Coyne J.A."/>
            <person name="Daub J."/>
            <person name="David R.G."/>
            <person name="Delcher A.L."/>
            <person name="Delehaunty K."/>
            <person name="Do C.B."/>
            <person name="Ebling H."/>
            <person name="Edwards K."/>
            <person name="Eickbush T."/>
            <person name="Evans J.D."/>
            <person name="Filipski A."/>
            <person name="Findeiss S."/>
            <person name="Freyhult E."/>
            <person name="Fulton L."/>
            <person name="Fulton R."/>
            <person name="Garcia A.C."/>
            <person name="Gardiner A."/>
            <person name="Garfield D.A."/>
            <person name="Garvin B.E."/>
            <person name="Gibson G."/>
            <person name="Gilbert D."/>
            <person name="Gnerre S."/>
            <person name="Godfrey J."/>
            <person name="Good R."/>
            <person name="Gotea V."/>
            <person name="Gravely B."/>
            <person name="Greenberg A.J."/>
            <person name="Griffiths-Jones S."/>
            <person name="Gross S."/>
            <person name="Guigo R."/>
            <person name="Gustafson E.A."/>
            <person name="Haerty W."/>
            <person name="Hahn M.W."/>
            <person name="Halligan D.L."/>
            <person name="Halpern A.L."/>
            <person name="Halter G.M."/>
            <person name="Han M.V."/>
            <person name="Heger A."/>
            <person name="Hillier L."/>
            <person name="Hinrichs A.S."/>
            <person name="Holmes I."/>
            <person name="Hoskins R.A."/>
            <person name="Hubisz M.J."/>
            <person name="Hultmark D."/>
            <person name="Huntley M.A."/>
            <person name="Jaffe D.B."/>
            <person name="Jagadeeshan S."/>
            <person name="Jeck W.R."/>
            <person name="Johnson J."/>
            <person name="Jones C.D."/>
            <person name="Jordan W.C."/>
            <person name="Karpen G.H."/>
            <person name="Kataoka E."/>
            <person name="Keightley P.D."/>
            <person name="Kheradpour P."/>
            <person name="Kirkness E.F."/>
            <person name="Koerich L.B."/>
            <person name="Kristiansen K."/>
            <person name="Kudrna D."/>
            <person name="Kulathinal R.J."/>
            <person name="Kumar S."/>
            <person name="Kwok R."/>
            <person name="Lander E."/>
            <person name="Langley C.H."/>
            <person name="Lapoint R."/>
            <person name="Lazzaro B.P."/>
            <person name="Lee S.J."/>
            <person name="Levesque L."/>
            <person name="Li R."/>
            <person name="Lin C.F."/>
            <person name="Lin M.F."/>
            <person name="Lindblad-Toh K."/>
            <person name="Llopart A."/>
            <person name="Long M."/>
            <person name="Low L."/>
            <person name="Lozovsky E."/>
            <person name="Lu J."/>
            <person name="Luo M."/>
            <person name="Machado C.A."/>
            <person name="Makalowski W."/>
            <person name="Marzo M."/>
            <person name="Matsuda M."/>
            <person name="Matzkin L."/>
            <person name="McAllister B."/>
            <person name="McBride C.S."/>
            <person name="McKernan B."/>
            <person name="McKernan K."/>
            <person name="Mendez-Lago M."/>
            <person name="Minx P."/>
            <person name="Mollenhauer M.U."/>
            <person name="Montooth K."/>
            <person name="Mount S.M."/>
            <person name="Mu X."/>
            <person name="Myers E."/>
            <person name="Negre B."/>
            <person name="Newfeld S."/>
            <person name="Nielsen R."/>
            <person name="Noor M.A."/>
            <person name="O'Grady P."/>
            <person name="Pachter L."/>
            <person name="Papaceit M."/>
            <person name="Parisi M.J."/>
            <person name="Parisi M."/>
            <person name="Parts L."/>
            <person name="Pedersen J.S."/>
            <person name="Pesole G."/>
            <person name="Phillippy A.M."/>
            <person name="Ponting C.P."/>
            <person name="Pop M."/>
            <person name="Porcelli D."/>
            <person name="Powell J.R."/>
            <person name="Prohaska S."/>
            <person name="Pruitt K."/>
            <person name="Puig M."/>
            <person name="Quesneville H."/>
            <person name="Ram K.R."/>
            <person name="Rand D."/>
            <person name="Rasmussen M.D."/>
            <person name="Reed L.K."/>
            <person name="Reenan R."/>
            <person name="Reily A."/>
            <person name="Remington K.A."/>
            <person name="Rieger T.T."/>
            <person name="Ritchie M.G."/>
            <person name="Robin C."/>
            <person name="Rogers Y.H."/>
            <person name="Rohde C."/>
            <person name="Rozas J."/>
            <person name="Rubenfield M.J."/>
            <person name="Ruiz A."/>
            <person name="Russo S."/>
            <person name="Salzberg S.L."/>
            <person name="Sanchez-Gracia A."/>
            <person name="Saranga D.J."/>
            <person name="Sato H."/>
            <person name="Schaeffer S.W."/>
            <person name="Schatz M.C."/>
            <person name="Schlenke T."/>
            <person name="Schwartz R."/>
            <person name="Segarra C."/>
            <person name="Singh R.S."/>
            <person name="Sirot L."/>
            <person name="Sirota M."/>
            <person name="Sisneros N.B."/>
            <person name="Smith C.D."/>
            <person name="Smith T.F."/>
            <person name="Spieth J."/>
            <person name="Stage D.E."/>
            <person name="Stark A."/>
            <person name="Stephan W."/>
            <person name="Strausberg R.L."/>
            <person name="Strempel S."/>
            <person name="Sturgill D."/>
            <person name="Sutton G."/>
            <person name="Sutton G.G."/>
            <person name="Tao W."/>
            <person name="Teichmann S."/>
            <person name="Tobari Y.N."/>
            <person name="Tomimura Y."/>
            <person name="Tsolas J.M."/>
            <person name="Valente V.L."/>
            <person name="Venter E."/>
            <person name="Venter J.C."/>
            <person name="Vicario S."/>
            <person name="Vieira F.G."/>
            <person name="Vilella A.J."/>
            <person name="Villasante A."/>
            <person name="Walenz B."/>
            <person name="Wang J."/>
            <person name="Wasserman M."/>
            <person name="Watts T."/>
            <person name="Wilson D."/>
            <person name="Wilson R.K."/>
            <person name="Wing R.A."/>
            <person name="Wolfner M.F."/>
            <person name="Wong A."/>
            <person name="Wong G.K."/>
            <person name="Wu C.I."/>
            <person name="Wu G."/>
            <person name="Yamamoto D."/>
            <person name="Yang H.P."/>
            <person name="Yang S.P."/>
            <person name="Yorke J.A."/>
            <person name="Yoshida K."/>
            <person name="Zdobnov E."/>
            <person name="Zhang P."/>
            <person name="Zhang Y."/>
            <person name="Zimin A.V."/>
            <person name="Baldwin J."/>
            <person name="Abdouelleil A."/>
            <person name="Abdulkadir J."/>
            <person name="Abebe A."/>
            <person name="Abera B."/>
            <person name="Abreu J."/>
            <person name="Acer S.C."/>
            <person name="Aftuck L."/>
            <person name="Alexander A."/>
            <person name="An P."/>
            <person name="Anderson E."/>
            <person name="Anderson S."/>
            <person name="Arachi H."/>
            <person name="Azer M."/>
            <person name="Bachantsang P."/>
            <person name="Barry A."/>
            <person name="Bayul T."/>
            <person name="Berlin A."/>
            <person name="Bessette D."/>
            <person name="Bloom T."/>
            <person name="Blye J."/>
            <person name="Boguslavskiy L."/>
            <person name="Bonnet C."/>
            <person name="Boukhgalter B."/>
            <person name="Bourzgui I."/>
            <person name="Brown A."/>
            <person name="Cahill P."/>
            <person name="Channer S."/>
            <person name="Cheshatsang Y."/>
            <person name="Chuda L."/>
            <person name="Citroen M."/>
            <person name="Collymore A."/>
            <person name="Cooke P."/>
            <person name="Costello M."/>
            <person name="D'Aco K."/>
            <person name="Daza R."/>
            <person name="De Haan G."/>
            <person name="DeGray S."/>
            <person name="DeMaso C."/>
            <person name="Dhargay N."/>
            <person name="Dooley K."/>
            <person name="Dooley E."/>
            <person name="Doricent M."/>
            <person name="Dorje P."/>
            <person name="Dorjee K."/>
            <person name="Dupes A."/>
            <person name="Elong R."/>
            <person name="Falk J."/>
            <person name="Farina A."/>
            <person name="Faro S."/>
            <person name="Ferguson D."/>
            <person name="Fisher S."/>
            <person name="Foley C.D."/>
            <person name="Franke A."/>
            <person name="Friedrich D."/>
            <person name="Gadbois L."/>
            <person name="Gearin G."/>
            <person name="Gearin C.R."/>
            <person name="Giannoukos G."/>
            <person name="Goode T."/>
            <person name="Graham J."/>
            <person name="Grandbois E."/>
            <person name="Grewal S."/>
            <person name="Gyaltsen K."/>
            <person name="Hafez N."/>
            <person name="Hagos B."/>
            <person name="Hall J."/>
            <person name="Henson C."/>
            <person name="Hollinger A."/>
            <person name="Honan T."/>
            <person name="Huard M.D."/>
            <person name="Hughes L."/>
            <person name="Hurhula B."/>
            <person name="Husby M.E."/>
            <person name="Kamat A."/>
            <person name="Kanga B."/>
            <person name="Kashin S."/>
            <person name="Khazanovich D."/>
            <person name="Kisner P."/>
            <person name="Lance K."/>
            <person name="Lara M."/>
            <person name="Lee W."/>
            <person name="Lennon N."/>
            <person name="Letendre F."/>
            <person name="LeVine R."/>
            <person name="Lipovsky A."/>
            <person name="Liu X."/>
            <person name="Liu J."/>
            <person name="Liu S."/>
            <person name="Lokyitsang T."/>
            <person name="Lokyitsang Y."/>
            <person name="Lubonja R."/>
            <person name="Lui A."/>
            <person name="MacDonald P."/>
            <person name="Magnisalis V."/>
            <person name="Maru K."/>
            <person name="Matthews C."/>
            <person name="McCusker W."/>
            <person name="McDonough S."/>
            <person name="Mehta T."/>
            <person name="Meldrim J."/>
            <person name="Meneus L."/>
            <person name="Mihai O."/>
            <person name="Mihalev A."/>
            <person name="Mihova T."/>
            <person name="Mittelman R."/>
            <person name="Mlenga V."/>
            <person name="Montmayeur A."/>
            <person name="Mulrain L."/>
            <person name="Navidi A."/>
            <person name="Naylor J."/>
            <person name="Negash T."/>
            <person name="Nguyen T."/>
            <person name="Nguyen N."/>
            <person name="Nicol R."/>
            <person name="Norbu C."/>
            <person name="Norbu N."/>
            <person name="Novod N."/>
            <person name="O'Neill B."/>
            <person name="Osman S."/>
            <person name="Markiewicz E."/>
            <person name="Oyono O.L."/>
            <person name="Patti C."/>
            <person name="Phunkhang P."/>
            <person name="Pierre F."/>
            <person name="Priest M."/>
            <person name="Raghuraman S."/>
            <person name="Rege F."/>
            <person name="Reyes R."/>
            <person name="Rise C."/>
            <person name="Rogov P."/>
            <person name="Ross K."/>
            <person name="Ryan E."/>
            <person name="Settipalli S."/>
            <person name="Shea T."/>
            <person name="Sherpa N."/>
            <person name="Shi L."/>
            <person name="Shih D."/>
            <person name="Sparrow T."/>
            <person name="Spaulding J."/>
            <person name="Stalker J."/>
            <person name="Stange-Thomann N."/>
            <person name="Stavropoulos S."/>
            <person name="Stone C."/>
            <person name="Strader C."/>
            <person name="Tesfaye S."/>
            <person name="Thomson T."/>
            <person name="Thoulutsang Y."/>
            <person name="Thoulutsang D."/>
            <person name="Topham K."/>
            <person name="Topping I."/>
            <person name="Tsamla T."/>
            <person name="Vassiliev H."/>
            <person name="Vo A."/>
            <person name="Wangchuk T."/>
            <person name="Wangdi T."/>
            <person name="Weiand M."/>
            <person name="Wilkinson J."/>
            <person name="Wilson A."/>
            <person name="Yadav S."/>
            <person name="Young G."/>
            <person name="Yu Q."/>
            <person name="Zembek L."/>
            <person name="Zhong D."/>
            <person name="Zimmer A."/>
            <person name="Zwirko Z."/>
            <person name="Jaffe D.B."/>
            <person name="Alvarez P."/>
            <person name="Brockman W."/>
            <person name="Butler J."/>
            <person name="Chin C."/>
            <person name="Gnerre S."/>
            <person name="Grabherr M."/>
            <person name="Kleber M."/>
            <person name="Mauceli E."/>
            <person name="MacCallum I."/>
        </authorList>
    </citation>
    <scope>NUCLEOTIDE SEQUENCE [LARGE SCALE GENOMIC DNA]</scope>
    <source>
        <strain evidence="21">Tai18E2 / Tucson 14021-0261.01</strain>
    </source>
</reference>
<dbReference type="PANTHER" id="PTHR10139">
    <property type="entry name" value="DOUBLE-STRAND BREAK REPAIR PROTEIN MRE11"/>
    <property type="match status" value="1"/>
</dbReference>
<evidence type="ECO:0000256" key="4">
    <source>
        <dbReference type="ARBA" id="ARBA00009028"/>
    </source>
</evidence>
<keyword evidence="13 16" id="KW-0464">Manganese</keyword>
<keyword evidence="11 16" id="KW-0269">Exonuclease</keyword>
<dbReference type="PIRSF" id="PIRSF000882">
    <property type="entry name" value="DSB_repair_MRE11"/>
    <property type="match status" value="1"/>
</dbReference>
<reference evidence="20 21" key="2">
    <citation type="journal article" date="2007" name="PLoS Biol.">
        <title>Principles of genome evolution in the Drosophila melanogaster species group.</title>
        <authorList>
            <person name="Ranz J.M."/>
            <person name="Maurin D."/>
            <person name="Chan Y.S."/>
            <person name="von Grotthuss M."/>
            <person name="Hillier L.W."/>
            <person name="Roote J."/>
            <person name="Ashburner M."/>
            <person name="Bergman C.M."/>
        </authorList>
    </citation>
    <scope>NUCLEOTIDE SEQUENCE [LARGE SCALE GENOMIC DNA]</scope>
    <source>
        <strain evidence="21">Tai18E2 / Tucson 14021-0261.01</strain>
    </source>
</reference>
<dbReference type="GO" id="GO:0031573">
    <property type="term" value="P:mitotic intra-S DNA damage checkpoint signaling"/>
    <property type="evidence" value="ECO:0007669"/>
    <property type="project" value="TreeGrafter"/>
</dbReference>
<keyword evidence="9 16" id="KW-0227">DNA damage</keyword>
<evidence type="ECO:0000256" key="1">
    <source>
        <dbReference type="ARBA" id="ARBA00001936"/>
    </source>
</evidence>
<feature type="domain" description="Mre11 DNA-binding" evidence="19">
    <location>
        <begin position="329"/>
        <end position="496"/>
    </location>
</feature>
<dbReference type="FunFam" id="3.30.110.110:FF:000004">
    <property type="entry name" value="Double-strand break repair protein"/>
    <property type="match status" value="1"/>
</dbReference>
<dbReference type="InterPro" id="IPR041796">
    <property type="entry name" value="Mre11_N"/>
</dbReference>
<keyword evidence="5" id="KW-0158">Chromosome</keyword>
<dbReference type="AlphaFoldDB" id="B4P1G0"/>
<dbReference type="InterPro" id="IPR038487">
    <property type="entry name" value="Mre11_capping_dom"/>
</dbReference>
<dbReference type="PANTHER" id="PTHR10139:SF1">
    <property type="entry name" value="DOUBLE-STRAND BREAK REPAIR PROTEIN MRE11"/>
    <property type="match status" value="1"/>
</dbReference>
<evidence type="ECO:0000256" key="11">
    <source>
        <dbReference type="ARBA" id="ARBA00022839"/>
    </source>
</evidence>
<keyword evidence="8 16" id="KW-0255">Endonuclease</keyword>
<dbReference type="GO" id="GO:0097552">
    <property type="term" value="P:mitochondrial double-strand break repair via homologous recombination"/>
    <property type="evidence" value="ECO:0007669"/>
    <property type="project" value="TreeGrafter"/>
</dbReference>
<organism evidence="20 21">
    <name type="scientific">Drosophila yakuba</name>
    <name type="common">Fruit fly</name>
    <dbReference type="NCBI Taxonomy" id="7245"/>
    <lineage>
        <taxon>Eukaryota</taxon>
        <taxon>Metazoa</taxon>
        <taxon>Ecdysozoa</taxon>
        <taxon>Arthropoda</taxon>
        <taxon>Hexapoda</taxon>
        <taxon>Insecta</taxon>
        <taxon>Pterygota</taxon>
        <taxon>Neoptera</taxon>
        <taxon>Endopterygota</taxon>
        <taxon>Diptera</taxon>
        <taxon>Brachycera</taxon>
        <taxon>Muscomorpha</taxon>
        <taxon>Ephydroidea</taxon>
        <taxon>Drosophilidae</taxon>
        <taxon>Drosophila</taxon>
        <taxon>Sophophora</taxon>
    </lineage>
</organism>
<dbReference type="Proteomes" id="UP000002282">
    <property type="component" value="Chromosome 2L"/>
</dbReference>
<evidence type="ECO:0000256" key="18">
    <source>
        <dbReference type="RuleBase" id="RU003447"/>
    </source>
</evidence>
<keyword evidence="10 16" id="KW-0378">Hydrolase</keyword>
<dbReference type="NCBIfam" id="TIGR00583">
    <property type="entry name" value="mre11"/>
    <property type="match status" value="1"/>
</dbReference>
<evidence type="ECO:0000256" key="2">
    <source>
        <dbReference type="ARBA" id="ARBA00004123"/>
    </source>
</evidence>
<evidence type="ECO:0000256" key="12">
    <source>
        <dbReference type="ARBA" id="ARBA00023204"/>
    </source>
</evidence>